<accession>A0AAV3Q0U6</accession>
<evidence type="ECO:0000313" key="3">
    <source>
        <dbReference type="Proteomes" id="UP001454036"/>
    </source>
</evidence>
<sequence>MAIPQDVAEDLARSLNDTLEEGSMSTTDVFSIQPLAVCQPETIPANPSSNPSSTPAASPPTHGAGALQTGTSAIKTGNFLFFHFPPFDLTTGLNLAFLFSLQLALNASHSLARSSDALDNAREEEQALKL</sequence>
<comment type="caution">
    <text evidence="2">The sequence shown here is derived from an EMBL/GenBank/DDBJ whole genome shotgun (WGS) entry which is preliminary data.</text>
</comment>
<feature type="region of interest" description="Disordered" evidence="1">
    <location>
        <begin position="40"/>
        <end position="69"/>
    </location>
</feature>
<name>A0AAV3Q0U6_LITER</name>
<proteinExistence type="predicted"/>
<dbReference type="AlphaFoldDB" id="A0AAV3Q0U6"/>
<feature type="compositionally biased region" description="Low complexity" evidence="1">
    <location>
        <begin position="44"/>
        <end position="61"/>
    </location>
</feature>
<gene>
    <name evidence="2" type="ORF">LIER_38441</name>
</gene>
<dbReference type="EMBL" id="BAABME010019487">
    <property type="protein sequence ID" value="GAA0157344.1"/>
    <property type="molecule type" value="Genomic_DNA"/>
</dbReference>
<evidence type="ECO:0000313" key="2">
    <source>
        <dbReference type="EMBL" id="GAA0157344.1"/>
    </source>
</evidence>
<reference evidence="2 3" key="1">
    <citation type="submission" date="2024-01" db="EMBL/GenBank/DDBJ databases">
        <title>The complete chloroplast genome sequence of Lithospermum erythrorhizon: insights into the phylogenetic relationship among Boraginaceae species and the maternal lineages of purple gromwells.</title>
        <authorList>
            <person name="Okada T."/>
            <person name="Watanabe K."/>
        </authorList>
    </citation>
    <scope>NUCLEOTIDE SEQUENCE [LARGE SCALE GENOMIC DNA]</scope>
</reference>
<evidence type="ECO:0000256" key="1">
    <source>
        <dbReference type="SAM" id="MobiDB-lite"/>
    </source>
</evidence>
<organism evidence="2 3">
    <name type="scientific">Lithospermum erythrorhizon</name>
    <name type="common">Purple gromwell</name>
    <name type="synonym">Lithospermum officinale var. erythrorhizon</name>
    <dbReference type="NCBI Taxonomy" id="34254"/>
    <lineage>
        <taxon>Eukaryota</taxon>
        <taxon>Viridiplantae</taxon>
        <taxon>Streptophyta</taxon>
        <taxon>Embryophyta</taxon>
        <taxon>Tracheophyta</taxon>
        <taxon>Spermatophyta</taxon>
        <taxon>Magnoliopsida</taxon>
        <taxon>eudicotyledons</taxon>
        <taxon>Gunneridae</taxon>
        <taxon>Pentapetalae</taxon>
        <taxon>asterids</taxon>
        <taxon>lamiids</taxon>
        <taxon>Boraginales</taxon>
        <taxon>Boraginaceae</taxon>
        <taxon>Boraginoideae</taxon>
        <taxon>Lithospermeae</taxon>
        <taxon>Lithospermum</taxon>
    </lineage>
</organism>
<protein>
    <submittedName>
        <fullName evidence="2">Uncharacterized protein</fullName>
    </submittedName>
</protein>
<dbReference type="Proteomes" id="UP001454036">
    <property type="component" value="Unassembled WGS sequence"/>
</dbReference>
<keyword evidence="3" id="KW-1185">Reference proteome</keyword>